<protein>
    <recommendedName>
        <fullName evidence="4">DUF11 domain-containing protein</fullName>
    </recommendedName>
</protein>
<dbReference type="EMBL" id="JBHYTS010000066">
    <property type="protein sequence ID" value="MFE1754749.1"/>
    <property type="molecule type" value="Genomic_DNA"/>
</dbReference>
<comment type="caution">
    <text evidence="2">The sequence shown here is derived from an EMBL/GenBank/DDBJ whole genome shotgun (WGS) entry which is preliminary data.</text>
</comment>
<proteinExistence type="predicted"/>
<dbReference type="RefSeq" id="WP_381798858.1">
    <property type="nucleotide sequence ID" value="NZ_JBHYTS010000066.1"/>
</dbReference>
<evidence type="ECO:0008006" key="4">
    <source>
        <dbReference type="Google" id="ProtNLM"/>
    </source>
</evidence>
<sequence length="461" mass="48443">MSRRRAGRRLTYAAVACGVALVAAGGGALAFRTGHPSPPPASARAVLQFRSALNVFYLPRYSAPAGAPFAPEYHVVLRAPRRTVRKADISFDLSAFKGKADIYGVHKGYGCVRSGFQVNCALGDIKGGEGADFLPFHVKPRPDTAPGPAGTVTMTVRSADAPTIRHTTQVIVGSPYLTSRQGFSKLTGVRPGGPVSITPAFGNKGDTGVTGGITLMLNTTEATLPLRYRNCRYDKAVGATRAQCDLPGPLPAGTAFETAGPVTAVADRTAKSGILGYSVWRTVDLDHLSRLPASAPRGTGEPLRLRPVDGGAFTGIVARRSESAGASVEFDSTRKYDVEAVGFTIKGRVGQVVDTQVPYPRGYGWGAAGGYDNLWVTLPEGVSLVEVAPESHSGDFLYCRPGPRKDGPVACPGPEAGGTLIRVRIDRRVEGARGSVTAPSDRSADPDQSNNTAPVTVRYLP</sequence>
<name>A0ABW6HDP1_9ACTN</name>
<keyword evidence="3" id="KW-1185">Reference proteome</keyword>
<reference evidence="2 3" key="1">
    <citation type="submission" date="2024-09" db="EMBL/GenBank/DDBJ databases">
        <title>The Natural Products Discovery Center: Release of the First 8490 Sequenced Strains for Exploring Actinobacteria Biosynthetic Diversity.</title>
        <authorList>
            <person name="Kalkreuter E."/>
            <person name="Kautsar S.A."/>
            <person name="Yang D."/>
            <person name="Bader C.D."/>
            <person name="Teijaro C.N."/>
            <person name="Fluegel L."/>
            <person name="Davis C.M."/>
            <person name="Simpson J.R."/>
            <person name="Lauterbach L."/>
            <person name="Steele A.D."/>
            <person name="Gui C."/>
            <person name="Meng S."/>
            <person name="Li G."/>
            <person name="Viehrig K."/>
            <person name="Ye F."/>
            <person name="Su P."/>
            <person name="Kiefer A.F."/>
            <person name="Nichols A."/>
            <person name="Cepeda A.J."/>
            <person name="Yan W."/>
            <person name="Fan B."/>
            <person name="Jiang Y."/>
            <person name="Adhikari A."/>
            <person name="Zheng C.-J."/>
            <person name="Schuster L."/>
            <person name="Cowan T.M."/>
            <person name="Smanski M.J."/>
            <person name="Chevrette M.G."/>
            <person name="De Carvalho L.P.S."/>
            <person name="Shen B."/>
        </authorList>
    </citation>
    <scope>NUCLEOTIDE SEQUENCE [LARGE SCALE GENOMIC DNA]</scope>
    <source>
        <strain evidence="2 3">NPDC059500</strain>
    </source>
</reference>
<gene>
    <name evidence="2" type="ORF">ACFW88_30125</name>
</gene>
<organism evidence="2 3">
    <name type="scientific">Streptomyces anandii</name>
    <dbReference type="NCBI Taxonomy" id="285454"/>
    <lineage>
        <taxon>Bacteria</taxon>
        <taxon>Bacillati</taxon>
        <taxon>Actinomycetota</taxon>
        <taxon>Actinomycetes</taxon>
        <taxon>Kitasatosporales</taxon>
        <taxon>Streptomycetaceae</taxon>
        <taxon>Streptomyces</taxon>
    </lineage>
</organism>
<evidence type="ECO:0000313" key="3">
    <source>
        <dbReference type="Proteomes" id="UP001599756"/>
    </source>
</evidence>
<dbReference type="Proteomes" id="UP001599756">
    <property type="component" value="Unassembled WGS sequence"/>
</dbReference>
<accession>A0ABW6HDP1</accession>
<feature type="region of interest" description="Disordered" evidence="1">
    <location>
        <begin position="431"/>
        <end position="461"/>
    </location>
</feature>
<evidence type="ECO:0000256" key="1">
    <source>
        <dbReference type="SAM" id="MobiDB-lite"/>
    </source>
</evidence>
<evidence type="ECO:0000313" key="2">
    <source>
        <dbReference type="EMBL" id="MFE1754749.1"/>
    </source>
</evidence>